<dbReference type="Proteomes" id="UP001140502">
    <property type="component" value="Unassembled WGS sequence"/>
</dbReference>
<reference evidence="3" key="1">
    <citation type="submission" date="2022-10" db="EMBL/GenBank/DDBJ databases">
        <title>Tapping the CABI collections for fungal endophytes: first genome assemblies for Collariella, Neodidymelliopsis, Ascochyta clinopodiicola, Didymella pomorum, Didymosphaeria variabile, Neocosmospora piperis and Neocucurbitaria cava.</title>
        <authorList>
            <person name="Hill R."/>
        </authorList>
    </citation>
    <scope>NUCLEOTIDE SEQUENCE</scope>
    <source>
        <strain evidence="3">IMI 366586</strain>
    </source>
</reference>
<dbReference type="Pfam" id="PF25545">
    <property type="entry name" value="DUF7924"/>
    <property type="match status" value="1"/>
</dbReference>
<evidence type="ECO:0000313" key="4">
    <source>
        <dbReference type="Proteomes" id="UP001140502"/>
    </source>
</evidence>
<name>A0A9W8W6D0_9HYPO</name>
<feature type="region of interest" description="Disordered" evidence="1">
    <location>
        <begin position="47"/>
        <end position="74"/>
    </location>
</feature>
<accession>A0A9W8W6D0</accession>
<feature type="domain" description="DUF7924" evidence="2">
    <location>
        <begin position="109"/>
        <end position="282"/>
    </location>
</feature>
<feature type="region of interest" description="Disordered" evidence="1">
    <location>
        <begin position="295"/>
        <end position="327"/>
    </location>
</feature>
<organism evidence="3 4">
    <name type="scientific">Fusarium piperis</name>
    <dbReference type="NCBI Taxonomy" id="1435070"/>
    <lineage>
        <taxon>Eukaryota</taxon>
        <taxon>Fungi</taxon>
        <taxon>Dikarya</taxon>
        <taxon>Ascomycota</taxon>
        <taxon>Pezizomycotina</taxon>
        <taxon>Sordariomycetes</taxon>
        <taxon>Hypocreomycetidae</taxon>
        <taxon>Hypocreales</taxon>
        <taxon>Nectriaceae</taxon>
        <taxon>Fusarium</taxon>
        <taxon>Fusarium solani species complex</taxon>
    </lineage>
</organism>
<gene>
    <name evidence="3" type="ORF">N0V84_009411</name>
</gene>
<feature type="compositionally biased region" description="Polar residues" evidence="1">
    <location>
        <begin position="303"/>
        <end position="313"/>
    </location>
</feature>
<dbReference type="OrthoDB" id="5424149at2759"/>
<keyword evidence="4" id="KW-1185">Reference proteome</keyword>
<dbReference type="EMBL" id="JAPEUR010000258">
    <property type="protein sequence ID" value="KAJ4313432.1"/>
    <property type="molecule type" value="Genomic_DNA"/>
</dbReference>
<evidence type="ECO:0000256" key="1">
    <source>
        <dbReference type="SAM" id="MobiDB-lite"/>
    </source>
</evidence>
<protein>
    <recommendedName>
        <fullName evidence="2">DUF7924 domain-containing protein</fullName>
    </recommendedName>
</protein>
<feature type="region of interest" description="Disordered" evidence="1">
    <location>
        <begin position="1"/>
        <end position="30"/>
    </location>
</feature>
<evidence type="ECO:0000313" key="3">
    <source>
        <dbReference type="EMBL" id="KAJ4313432.1"/>
    </source>
</evidence>
<comment type="caution">
    <text evidence="3">The sequence shown here is derived from an EMBL/GenBank/DDBJ whole genome shotgun (WGS) entry which is preliminary data.</text>
</comment>
<sequence>MGGKKGKNASVPAPRESTAESSTNKTISTTMSGFAEQASRNGIILGLGESESPENMDEMRERHNQSRGTASPTESMYQDYVQAVGQASNEATIAAEVNQRLLKLYPKENYGRAFNKAVTGFPENVGFNNGLSTPQPDFVQGLGLKQFRPLPIKDQVDTAVLYKGDSNSITLPHMTGEFKKKGGDMETARQQSAYAGAALSHGRNQALGYMGKPPTAGHANVTSFTTNGINLNLFGHHTTQSEEGTTEYHQCPISSTNLTVSHQEFKKGYKQIRNAQDHAREESYKLRDQLKEHWEARKAIEASSPSAANTAGSRGNKRSGSHRDGRG</sequence>
<proteinExistence type="predicted"/>
<dbReference type="InterPro" id="IPR057684">
    <property type="entry name" value="DUF7924"/>
</dbReference>
<feature type="compositionally biased region" description="Polar residues" evidence="1">
    <location>
        <begin position="19"/>
        <end position="30"/>
    </location>
</feature>
<dbReference type="AlphaFoldDB" id="A0A9W8W6D0"/>
<evidence type="ECO:0000259" key="2">
    <source>
        <dbReference type="Pfam" id="PF25545"/>
    </source>
</evidence>